<sequence length="201" mass="22633">MKSFFASQKKSIIILAAIIFLMIVGLVYFVYASKKVITDSIYSQNKERSIDEKDNGDIQPISLTSNTDFKKLSQEMEKKVSTGSAGTSEYINLGLSYYNLKEYDKSIEAYKKAISYDTQNAAPYAYIGNVYRDKNDLVKAEEYYRKAISVDPKFTGSFISLAVMKKVLQEDTPGAIQVLNEGLTTNPEDNSLKILLEEYGK</sequence>
<organism evidence="5">
    <name type="scientific">candidate division CPR3 bacterium</name>
    <dbReference type="NCBI Taxonomy" id="2268181"/>
    <lineage>
        <taxon>Bacteria</taxon>
        <taxon>Bacteria division CPR3</taxon>
    </lineage>
</organism>
<proteinExistence type="predicted"/>
<dbReference type="PROSITE" id="PS50293">
    <property type="entry name" value="TPR_REGION"/>
    <property type="match status" value="2"/>
</dbReference>
<dbReference type="InterPro" id="IPR051685">
    <property type="entry name" value="Ycf3/AcsC/BcsC/TPR_MFPF"/>
</dbReference>
<name>A0A7C4M030_UNCC3</name>
<evidence type="ECO:0000256" key="4">
    <source>
        <dbReference type="SAM" id="Phobius"/>
    </source>
</evidence>
<dbReference type="AlphaFoldDB" id="A0A7C4M030"/>
<protein>
    <submittedName>
        <fullName evidence="5">Tetratricopeptide repeat protein</fullName>
    </submittedName>
</protein>
<evidence type="ECO:0000256" key="2">
    <source>
        <dbReference type="ARBA" id="ARBA00022803"/>
    </source>
</evidence>
<feature type="transmembrane region" description="Helical" evidence="4">
    <location>
        <begin position="12"/>
        <end position="31"/>
    </location>
</feature>
<feature type="repeat" description="TPR" evidence="3">
    <location>
        <begin position="121"/>
        <end position="154"/>
    </location>
</feature>
<evidence type="ECO:0000313" key="5">
    <source>
        <dbReference type="EMBL" id="HGT70650.1"/>
    </source>
</evidence>
<dbReference type="PANTHER" id="PTHR44943:SF8">
    <property type="entry name" value="TPR REPEAT-CONTAINING PROTEIN MJ0263"/>
    <property type="match status" value="1"/>
</dbReference>
<dbReference type="InterPro" id="IPR011990">
    <property type="entry name" value="TPR-like_helical_dom_sf"/>
</dbReference>
<dbReference type="EMBL" id="DSYQ01000001">
    <property type="protein sequence ID" value="HGT70650.1"/>
    <property type="molecule type" value="Genomic_DNA"/>
</dbReference>
<dbReference type="Pfam" id="PF00515">
    <property type="entry name" value="TPR_1"/>
    <property type="match status" value="2"/>
</dbReference>
<keyword evidence="4" id="KW-0472">Membrane</keyword>
<dbReference type="SUPFAM" id="SSF48452">
    <property type="entry name" value="TPR-like"/>
    <property type="match status" value="1"/>
</dbReference>
<dbReference type="PROSITE" id="PS50005">
    <property type="entry name" value="TPR"/>
    <property type="match status" value="2"/>
</dbReference>
<evidence type="ECO:0000256" key="1">
    <source>
        <dbReference type="ARBA" id="ARBA00022737"/>
    </source>
</evidence>
<keyword evidence="4" id="KW-0812">Transmembrane</keyword>
<dbReference type="Gene3D" id="1.25.40.10">
    <property type="entry name" value="Tetratricopeptide repeat domain"/>
    <property type="match status" value="1"/>
</dbReference>
<dbReference type="PANTHER" id="PTHR44943">
    <property type="entry name" value="CELLULOSE SYNTHASE OPERON PROTEIN C"/>
    <property type="match status" value="1"/>
</dbReference>
<feature type="repeat" description="TPR" evidence="3">
    <location>
        <begin position="87"/>
        <end position="120"/>
    </location>
</feature>
<accession>A0A7C4M030</accession>
<comment type="caution">
    <text evidence="5">The sequence shown here is derived from an EMBL/GenBank/DDBJ whole genome shotgun (WGS) entry which is preliminary data.</text>
</comment>
<dbReference type="SMART" id="SM00028">
    <property type="entry name" value="TPR"/>
    <property type="match status" value="2"/>
</dbReference>
<keyword evidence="1" id="KW-0677">Repeat</keyword>
<keyword evidence="4" id="KW-1133">Transmembrane helix</keyword>
<keyword evidence="2 3" id="KW-0802">TPR repeat</keyword>
<dbReference type="InterPro" id="IPR019734">
    <property type="entry name" value="TPR_rpt"/>
</dbReference>
<reference evidence="5" key="1">
    <citation type="journal article" date="2020" name="mSystems">
        <title>Genome- and Community-Level Interaction Insights into Carbon Utilization and Element Cycling Functions of Hydrothermarchaeota in Hydrothermal Sediment.</title>
        <authorList>
            <person name="Zhou Z."/>
            <person name="Liu Y."/>
            <person name="Xu W."/>
            <person name="Pan J."/>
            <person name="Luo Z.H."/>
            <person name="Li M."/>
        </authorList>
    </citation>
    <scope>NUCLEOTIDE SEQUENCE [LARGE SCALE GENOMIC DNA]</scope>
    <source>
        <strain evidence="5">SpSt-579</strain>
    </source>
</reference>
<evidence type="ECO:0000256" key="3">
    <source>
        <dbReference type="PROSITE-ProRule" id="PRU00339"/>
    </source>
</evidence>
<gene>
    <name evidence="5" type="ORF">ENT43_00130</name>
</gene>